<comment type="caution">
    <text evidence="1">The sequence shown here is derived from an EMBL/GenBank/DDBJ whole genome shotgun (WGS) entry which is preliminary data.</text>
</comment>
<proteinExistence type="predicted"/>
<keyword evidence="2" id="KW-1185">Reference proteome</keyword>
<dbReference type="InterPro" id="IPR021109">
    <property type="entry name" value="Peptidase_aspartic_dom_sf"/>
</dbReference>
<name>A0ABW9UFZ7_9BACL</name>
<dbReference type="EMBL" id="WSEM01000023">
    <property type="protein sequence ID" value="MVQ38381.1"/>
    <property type="molecule type" value="Genomic_DNA"/>
</dbReference>
<evidence type="ECO:0000313" key="1">
    <source>
        <dbReference type="EMBL" id="MVQ38381.1"/>
    </source>
</evidence>
<sequence>MGRGTGTDVEYGLPFIEVTICYRGEKLHLKKILLDTGSAGTVFSADAVDVIGVKVEPGDVLNKIRGVGGVEVVYSKYFDFVRTGESSLDGFEVEIGEMNYGMEINGILGFDFIRSAGLVIDSKELMVAGKV</sequence>
<dbReference type="Pfam" id="PF13650">
    <property type="entry name" value="Asp_protease_2"/>
    <property type="match status" value="1"/>
</dbReference>
<evidence type="ECO:0008006" key="3">
    <source>
        <dbReference type="Google" id="ProtNLM"/>
    </source>
</evidence>
<dbReference type="Proteomes" id="UP000467637">
    <property type="component" value="Unassembled WGS sequence"/>
</dbReference>
<organism evidence="1 2">
    <name type="scientific">Paenibacillus anseongense</name>
    <dbReference type="NCBI Taxonomy" id="2682845"/>
    <lineage>
        <taxon>Bacteria</taxon>
        <taxon>Bacillati</taxon>
        <taxon>Bacillota</taxon>
        <taxon>Bacilli</taxon>
        <taxon>Bacillales</taxon>
        <taxon>Paenibacillaceae</taxon>
        <taxon>Paenibacillus</taxon>
    </lineage>
</organism>
<accession>A0ABW9UFZ7</accession>
<dbReference type="SUPFAM" id="SSF50630">
    <property type="entry name" value="Acid proteases"/>
    <property type="match status" value="1"/>
</dbReference>
<evidence type="ECO:0000313" key="2">
    <source>
        <dbReference type="Proteomes" id="UP000467637"/>
    </source>
</evidence>
<protein>
    <recommendedName>
        <fullName evidence="3">Peptidase A2 domain-containing protein</fullName>
    </recommendedName>
</protein>
<reference evidence="1 2" key="1">
    <citation type="submission" date="2019-12" db="EMBL/GenBank/DDBJ databases">
        <authorList>
            <person name="Huq M.A."/>
        </authorList>
    </citation>
    <scope>NUCLEOTIDE SEQUENCE [LARGE SCALE GENOMIC DNA]</scope>
    <source>
        <strain evidence="1 2">MAH-34</strain>
    </source>
</reference>
<gene>
    <name evidence="1" type="ORF">GON05_27515</name>
</gene>
<dbReference type="Gene3D" id="2.40.70.10">
    <property type="entry name" value="Acid Proteases"/>
    <property type="match status" value="1"/>
</dbReference>